<dbReference type="EMBL" id="WSRR01000005">
    <property type="protein sequence ID" value="MVX60556.1"/>
    <property type="molecule type" value="Genomic_DNA"/>
</dbReference>
<protein>
    <submittedName>
        <fullName evidence="6">FAD-binding protein</fullName>
    </submittedName>
</protein>
<dbReference type="GO" id="GO:0008202">
    <property type="term" value="P:steroid metabolic process"/>
    <property type="evidence" value="ECO:0007669"/>
    <property type="project" value="UniProtKB-ARBA"/>
</dbReference>
<keyword evidence="4" id="KW-0560">Oxidoreductase</keyword>
<organism evidence="6 7">
    <name type="scientific">Adlercreutzia mucosicola</name>
    <dbReference type="NCBI Taxonomy" id="580026"/>
    <lineage>
        <taxon>Bacteria</taxon>
        <taxon>Bacillati</taxon>
        <taxon>Actinomycetota</taxon>
        <taxon>Coriobacteriia</taxon>
        <taxon>Eggerthellales</taxon>
        <taxon>Eggerthellaceae</taxon>
        <taxon>Adlercreutzia</taxon>
    </lineage>
</organism>
<dbReference type="InterPro" id="IPR027477">
    <property type="entry name" value="Succ_DH/fumarate_Rdtase_cat_sf"/>
</dbReference>
<dbReference type="SUPFAM" id="SSF51905">
    <property type="entry name" value="FAD/NAD(P)-binding domain"/>
    <property type="match status" value="1"/>
</dbReference>
<evidence type="ECO:0000256" key="2">
    <source>
        <dbReference type="ARBA" id="ARBA00022630"/>
    </source>
</evidence>
<evidence type="ECO:0000313" key="6">
    <source>
        <dbReference type="EMBL" id="MVX60556.1"/>
    </source>
</evidence>
<dbReference type="PANTHER" id="PTHR43400">
    <property type="entry name" value="FUMARATE REDUCTASE"/>
    <property type="match status" value="1"/>
</dbReference>
<dbReference type="AlphaFoldDB" id="A0A6N8JP04"/>
<keyword evidence="3" id="KW-0274">FAD</keyword>
<evidence type="ECO:0000259" key="5">
    <source>
        <dbReference type="Pfam" id="PF00890"/>
    </source>
</evidence>
<gene>
    <name evidence="6" type="ORF">GKZ27_03655</name>
</gene>
<evidence type="ECO:0000256" key="3">
    <source>
        <dbReference type="ARBA" id="ARBA00022827"/>
    </source>
</evidence>
<dbReference type="PANTHER" id="PTHR43400:SF10">
    <property type="entry name" value="3-OXOSTEROID 1-DEHYDROGENASE"/>
    <property type="match status" value="1"/>
</dbReference>
<keyword evidence="2" id="KW-0285">Flavoprotein</keyword>
<dbReference type="SUPFAM" id="SSF56425">
    <property type="entry name" value="Succinate dehydrogenase/fumarate reductase flavoprotein, catalytic domain"/>
    <property type="match status" value="1"/>
</dbReference>
<dbReference type="InterPro" id="IPR003953">
    <property type="entry name" value="FAD-dep_OxRdtase_2_FAD-bd"/>
</dbReference>
<dbReference type="GO" id="GO:0033765">
    <property type="term" value="F:steroid dehydrogenase activity, acting on the CH-CH group of donors"/>
    <property type="evidence" value="ECO:0007669"/>
    <property type="project" value="UniProtKB-ARBA"/>
</dbReference>
<proteinExistence type="predicted"/>
<comment type="cofactor">
    <cofactor evidence="1">
        <name>FAD</name>
        <dbReference type="ChEBI" id="CHEBI:57692"/>
    </cofactor>
</comment>
<evidence type="ECO:0000256" key="4">
    <source>
        <dbReference type="ARBA" id="ARBA00023002"/>
    </source>
</evidence>
<name>A0A6N8JP04_9ACTN</name>
<feature type="domain" description="FAD-dependent oxidoreductase 2 FAD-binding" evidence="5">
    <location>
        <begin position="116"/>
        <end position="550"/>
    </location>
</feature>
<evidence type="ECO:0000256" key="1">
    <source>
        <dbReference type="ARBA" id="ARBA00001974"/>
    </source>
</evidence>
<dbReference type="Gene3D" id="3.50.50.60">
    <property type="entry name" value="FAD/NAD(P)-binding domain"/>
    <property type="match status" value="1"/>
</dbReference>
<keyword evidence="7" id="KW-1185">Reference proteome</keyword>
<sequence length="584" mass="63354">MCVFDRAFIVRRAARELHQTGQHDAASARIKGVRSQSQEGRESIMGNAMNVSRRDLFKFGGMAALGVAGASALAGCAPQQKMAETGAVADGSTYVGPSFLQKPAEITEFVETHEYDVVVVGAGESGLSATHAALEAGASVGVLQSLSIVQTAGNMAASIDLAKTSEAAIKACVSFISYKSDYRSNAGQVETWARTSQEALAWWAEAAAKGGSESQPYDYVVNCNGHDVFFHANTYFHDEGHQKGALVIGDAVQEEGAEIFFETPCVQLYVEDGRVAGAIGENKNGEHVLLKAAKGVIMAAGDYVGDTEMLYYYTPDAKGLHQAVDFRNGTGLKAAMWAGAQMCPASHTKMVHGEGPKVRFEMPYLFLDRHGKRFMDEGCCRMGYLNEYTNKYLAEVDFEDSTAAKFFSIVPTNWQEHYDAWESFSDISIHNAYRNVDPEAWIKGETLEELAANMIAYADEQEWAHDYTVEAIVESINRYNELVAAGEGDADFGKRDEYMVPIEAPCYAVPRGANNIDALVDGLWCDDHFQCLDADMKPIEGLFAVGNASGPFFGNSNYPMDIEGLSVGRAITTGFATGRYVAGL</sequence>
<dbReference type="InterPro" id="IPR036188">
    <property type="entry name" value="FAD/NAD-bd_sf"/>
</dbReference>
<dbReference type="InterPro" id="IPR050315">
    <property type="entry name" value="FAD-oxidoreductase_2"/>
</dbReference>
<reference evidence="6 7" key="1">
    <citation type="submission" date="2019-12" db="EMBL/GenBank/DDBJ databases">
        <title>Microbes associate with the intestines of laboratory mice.</title>
        <authorList>
            <person name="Navarre W."/>
            <person name="Wong E."/>
        </authorList>
    </citation>
    <scope>NUCLEOTIDE SEQUENCE [LARGE SCALE GENOMIC DNA]</scope>
    <source>
        <strain evidence="6 7">NM66_B29</strain>
    </source>
</reference>
<comment type="caution">
    <text evidence="6">The sequence shown here is derived from an EMBL/GenBank/DDBJ whole genome shotgun (WGS) entry which is preliminary data.</text>
</comment>
<evidence type="ECO:0000313" key="7">
    <source>
        <dbReference type="Proteomes" id="UP000463388"/>
    </source>
</evidence>
<dbReference type="Proteomes" id="UP000463388">
    <property type="component" value="Unassembled WGS sequence"/>
</dbReference>
<dbReference type="Gene3D" id="3.90.700.10">
    <property type="entry name" value="Succinate dehydrogenase/fumarate reductase flavoprotein, catalytic domain"/>
    <property type="match status" value="1"/>
</dbReference>
<dbReference type="Pfam" id="PF00890">
    <property type="entry name" value="FAD_binding_2"/>
    <property type="match status" value="1"/>
</dbReference>
<accession>A0A6N8JP04</accession>